<dbReference type="EMBL" id="JACHWU010000002">
    <property type="protein sequence ID" value="MBB3051154.1"/>
    <property type="molecule type" value="Genomic_DNA"/>
</dbReference>
<comment type="caution">
    <text evidence="1">The sequence shown here is derived from an EMBL/GenBank/DDBJ whole genome shotgun (WGS) entry which is preliminary data.</text>
</comment>
<reference evidence="1 2" key="1">
    <citation type="submission" date="2020-08" db="EMBL/GenBank/DDBJ databases">
        <title>Genomic Encyclopedia of Type Strains, Phase III (KMG-III): the genomes of soil and plant-associated and newly described type strains.</title>
        <authorList>
            <person name="Whitman W."/>
        </authorList>
    </citation>
    <scope>NUCLEOTIDE SEQUENCE [LARGE SCALE GENOMIC DNA]</scope>
    <source>
        <strain evidence="1 2">CECT 8577</strain>
    </source>
</reference>
<accession>A0A839S1G8</accession>
<name>A0A839S1G8_9PSEU</name>
<dbReference type="Proteomes" id="UP000550714">
    <property type="component" value="Unassembled WGS sequence"/>
</dbReference>
<evidence type="ECO:0000313" key="1">
    <source>
        <dbReference type="EMBL" id="MBB3051154.1"/>
    </source>
</evidence>
<organism evidence="1 2">
    <name type="scientific">Prauserella isguenensis</name>
    <dbReference type="NCBI Taxonomy" id="1470180"/>
    <lineage>
        <taxon>Bacteria</taxon>
        <taxon>Bacillati</taxon>
        <taxon>Actinomycetota</taxon>
        <taxon>Actinomycetes</taxon>
        <taxon>Pseudonocardiales</taxon>
        <taxon>Pseudonocardiaceae</taxon>
        <taxon>Prauserella</taxon>
    </lineage>
</organism>
<dbReference type="AlphaFoldDB" id="A0A839S1G8"/>
<evidence type="ECO:0000313" key="2">
    <source>
        <dbReference type="Proteomes" id="UP000550714"/>
    </source>
</evidence>
<keyword evidence="2" id="KW-1185">Reference proteome</keyword>
<gene>
    <name evidence="1" type="ORF">FHS23_002177</name>
</gene>
<sequence>MGKHVCSAHFWLSPAGVATCTVCGAQWPM</sequence>
<proteinExistence type="predicted"/>
<protein>
    <submittedName>
        <fullName evidence="1">Uncharacterized protein</fullName>
    </submittedName>
</protein>